<keyword evidence="2" id="KW-1185">Reference proteome</keyword>
<dbReference type="Proteomes" id="UP000611945">
    <property type="component" value="Unassembled WGS sequence"/>
</dbReference>
<sequence length="53" mass="6629">MSCQSLHYPHPLDTKARRRLEDQRRMRYRRAIEEYWEQRRLSVGLADFLYSSR</sequence>
<evidence type="ECO:0008006" key="3">
    <source>
        <dbReference type="Google" id="ProtNLM"/>
    </source>
</evidence>
<reference evidence="1 2" key="1">
    <citation type="submission" date="2020-08" db="EMBL/GenBank/DDBJ databases">
        <title>A Genomic Blueprint of the Chicken Gut Microbiome.</title>
        <authorList>
            <person name="Gilroy R."/>
            <person name="Ravi A."/>
            <person name="Getino M."/>
            <person name="Pursley I."/>
            <person name="Horton D.L."/>
            <person name="Alikhan N.-F."/>
            <person name="Baker D."/>
            <person name="Gharbi K."/>
            <person name="Hall N."/>
            <person name="Watson M."/>
            <person name="Adriaenssens E.M."/>
            <person name="Foster-Nyarko E."/>
            <person name="Jarju S."/>
            <person name="Secka A."/>
            <person name="Antonio M."/>
            <person name="Oren A."/>
            <person name="Chaudhuri R."/>
            <person name="La Ragione R.M."/>
            <person name="Hildebrand F."/>
            <person name="Pallen M.J."/>
        </authorList>
    </citation>
    <scope>NUCLEOTIDE SEQUENCE [LARGE SCALE GENOMIC DNA]</scope>
    <source>
        <strain evidence="1 2">Sa2CUA2</strain>
    </source>
</reference>
<dbReference type="InterPro" id="IPR058059">
    <property type="entry name" value="PA3496-like"/>
</dbReference>
<organism evidence="1 2">
    <name type="scientific">Serpens gallinarum</name>
    <dbReference type="NCBI Taxonomy" id="2763075"/>
    <lineage>
        <taxon>Bacteria</taxon>
        <taxon>Pseudomonadati</taxon>
        <taxon>Pseudomonadota</taxon>
        <taxon>Gammaproteobacteria</taxon>
        <taxon>Pseudomonadales</taxon>
        <taxon>Pseudomonadaceae</taxon>
        <taxon>Pseudomonas</taxon>
    </lineage>
</organism>
<evidence type="ECO:0000313" key="2">
    <source>
        <dbReference type="Proteomes" id="UP000611945"/>
    </source>
</evidence>
<name>A0ABR8TLS7_9PSED</name>
<dbReference type="NCBIfam" id="NF046101">
    <property type="entry name" value="PA3496_fam"/>
    <property type="match status" value="1"/>
</dbReference>
<proteinExistence type="predicted"/>
<evidence type="ECO:0000313" key="1">
    <source>
        <dbReference type="EMBL" id="MBD7976736.1"/>
    </source>
</evidence>
<comment type="caution">
    <text evidence="1">The sequence shown here is derived from an EMBL/GenBank/DDBJ whole genome shotgun (WGS) entry which is preliminary data.</text>
</comment>
<dbReference type="EMBL" id="JACSQG010000002">
    <property type="protein sequence ID" value="MBD7976736.1"/>
    <property type="molecule type" value="Genomic_DNA"/>
</dbReference>
<accession>A0ABR8TLS7</accession>
<dbReference type="RefSeq" id="WP_251835832.1">
    <property type="nucleotide sequence ID" value="NZ_JACSQG010000002.1"/>
</dbReference>
<gene>
    <name evidence="1" type="ORF">H9642_05975</name>
</gene>
<protein>
    <recommendedName>
        <fullName evidence="3">Transcriptional regulator</fullName>
    </recommendedName>
</protein>